<dbReference type="PANTHER" id="PTHR31621:SF27">
    <property type="entry name" value="OS01G0368500 PROTEIN"/>
    <property type="match status" value="1"/>
</dbReference>
<evidence type="ECO:0000256" key="4">
    <source>
        <dbReference type="ARBA" id="ARBA00022989"/>
    </source>
</evidence>
<keyword evidence="5 7" id="KW-0472">Membrane</keyword>
<evidence type="ECO:0000256" key="3">
    <source>
        <dbReference type="ARBA" id="ARBA00022692"/>
    </source>
</evidence>
<feature type="transmembrane region" description="Helical" evidence="7">
    <location>
        <begin position="114"/>
        <end position="132"/>
    </location>
</feature>
<dbReference type="AlphaFoldDB" id="A0A1E5V9H2"/>
<dbReference type="GO" id="GO:0005737">
    <property type="term" value="C:cytoplasm"/>
    <property type="evidence" value="ECO:0007669"/>
    <property type="project" value="UniProtKB-ARBA"/>
</dbReference>
<evidence type="ECO:0000256" key="7">
    <source>
        <dbReference type="SAM" id="Phobius"/>
    </source>
</evidence>
<dbReference type="STRING" id="888268.A0A1E5V9H2"/>
<evidence type="ECO:0000256" key="2">
    <source>
        <dbReference type="ARBA" id="ARBA00008707"/>
    </source>
</evidence>
<comment type="similarity">
    <text evidence="2">Belongs to the plant DMP1 protein family.</text>
</comment>
<comment type="caution">
    <text evidence="8">The sequence shown here is derived from an EMBL/GenBank/DDBJ whole genome shotgun (WGS) entry which is preliminary data.</text>
</comment>
<feature type="region of interest" description="Disordered" evidence="6">
    <location>
        <begin position="181"/>
        <end position="234"/>
    </location>
</feature>
<organism evidence="8 9">
    <name type="scientific">Dichanthelium oligosanthes</name>
    <dbReference type="NCBI Taxonomy" id="888268"/>
    <lineage>
        <taxon>Eukaryota</taxon>
        <taxon>Viridiplantae</taxon>
        <taxon>Streptophyta</taxon>
        <taxon>Embryophyta</taxon>
        <taxon>Tracheophyta</taxon>
        <taxon>Spermatophyta</taxon>
        <taxon>Magnoliopsida</taxon>
        <taxon>Liliopsida</taxon>
        <taxon>Poales</taxon>
        <taxon>Poaceae</taxon>
        <taxon>PACMAD clade</taxon>
        <taxon>Panicoideae</taxon>
        <taxon>Panicodae</taxon>
        <taxon>Paniceae</taxon>
        <taxon>Dichantheliinae</taxon>
        <taxon>Dichanthelium</taxon>
    </lineage>
</organism>
<dbReference type="EMBL" id="LWDX02047098">
    <property type="protein sequence ID" value="OEL21802.1"/>
    <property type="molecule type" value="Genomic_DNA"/>
</dbReference>
<dbReference type="Proteomes" id="UP000095767">
    <property type="component" value="Unassembled WGS sequence"/>
</dbReference>
<keyword evidence="9" id="KW-1185">Reference proteome</keyword>
<keyword evidence="3 7" id="KW-0812">Transmembrane</keyword>
<sequence>MSLGTAAGLSKLLPTGTTLAFQAMAPSFTRGGTCEEHEYVNFAFTWWLIVFLTVLCAAICFTDSITDKDGHTYYGVATRNGLLLFNHEIKDMHFLDEQEKKDLMERMKRMGWKWQDFLHAFFSAAVFLALAFCDAGVQRCLVRSKSKHWNEFLTNMPLAVGFLASFVFIIFPSTRNGIGEEGVWDHHTTSGTDDGAPAAAGGQQAAPPPPPQPPHGDTGDHAGQQSHERAFSRKTLAVLLRRTSSPHELHSVV</sequence>
<dbReference type="PANTHER" id="PTHR31621">
    <property type="entry name" value="PROTEIN DMP3"/>
    <property type="match status" value="1"/>
</dbReference>
<evidence type="ECO:0000256" key="5">
    <source>
        <dbReference type="ARBA" id="ARBA00023136"/>
    </source>
</evidence>
<dbReference type="Pfam" id="PF05078">
    <property type="entry name" value="DUF679"/>
    <property type="match status" value="1"/>
</dbReference>
<dbReference type="GO" id="GO:0010256">
    <property type="term" value="P:endomembrane system organization"/>
    <property type="evidence" value="ECO:0007669"/>
    <property type="project" value="TreeGrafter"/>
</dbReference>
<reference evidence="8 9" key="1">
    <citation type="submission" date="2016-09" db="EMBL/GenBank/DDBJ databases">
        <title>The draft genome of Dichanthelium oligosanthes: A C3 panicoid grass species.</title>
        <authorList>
            <person name="Studer A.J."/>
            <person name="Schnable J.C."/>
            <person name="Brutnell T.P."/>
        </authorList>
    </citation>
    <scope>NUCLEOTIDE SEQUENCE [LARGE SCALE GENOMIC DNA]</scope>
    <source>
        <strain evidence="9">cv. Kellogg 1175</strain>
        <tissue evidence="8">Leaf</tissue>
    </source>
</reference>
<evidence type="ECO:0000256" key="1">
    <source>
        <dbReference type="ARBA" id="ARBA00004141"/>
    </source>
</evidence>
<protein>
    <submittedName>
        <fullName evidence="8">Uncharacterized protein</fullName>
    </submittedName>
</protein>
<feature type="compositionally biased region" description="Low complexity" evidence="6">
    <location>
        <begin position="195"/>
        <end position="205"/>
    </location>
</feature>
<dbReference type="InterPro" id="IPR007770">
    <property type="entry name" value="DMP"/>
</dbReference>
<gene>
    <name evidence="8" type="ORF">BAE44_0017179</name>
</gene>
<name>A0A1E5V9H2_9POAL</name>
<dbReference type="OrthoDB" id="762629at2759"/>
<dbReference type="GO" id="GO:0016020">
    <property type="term" value="C:membrane"/>
    <property type="evidence" value="ECO:0007669"/>
    <property type="project" value="UniProtKB-SubCell"/>
</dbReference>
<comment type="subcellular location">
    <subcellularLocation>
        <location evidence="1">Membrane</location>
        <topology evidence="1">Multi-pass membrane protein</topology>
    </subcellularLocation>
</comment>
<evidence type="ECO:0000313" key="8">
    <source>
        <dbReference type="EMBL" id="OEL21802.1"/>
    </source>
</evidence>
<feature type="transmembrane region" description="Helical" evidence="7">
    <location>
        <begin position="41"/>
        <end position="61"/>
    </location>
</feature>
<proteinExistence type="inferred from homology"/>
<evidence type="ECO:0000313" key="9">
    <source>
        <dbReference type="Proteomes" id="UP000095767"/>
    </source>
</evidence>
<keyword evidence="4 7" id="KW-1133">Transmembrane helix</keyword>
<accession>A0A1E5V9H2</accession>
<feature type="transmembrane region" description="Helical" evidence="7">
    <location>
        <begin position="152"/>
        <end position="171"/>
    </location>
</feature>
<evidence type="ECO:0000256" key="6">
    <source>
        <dbReference type="SAM" id="MobiDB-lite"/>
    </source>
</evidence>